<evidence type="ECO:0000313" key="2">
    <source>
        <dbReference type="EMBL" id="CDC49328.1"/>
    </source>
</evidence>
<dbReference type="Gene3D" id="2.70.70.10">
    <property type="entry name" value="Glucose Permease (Domain IIA)"/>
    <property type="match status" value="1"/>
</dbReference>
<evidence type="ECO:0000313" key="3">
    <source>
        <dbReference type="Proteomes" id="UP000018142"/>
    </source>
</evidence>
<dbReference type="Proteomes" id="UP000018142">
    <property type="component" value="Unassembled WGS sequence"/>
</dbReference>
<organism evidence="2 3">
    <name type="scientific">[Eubacterium] siraeum CAG:80</name>
    <dbReference type="NCBI Taxonomy" id="1263080"/>
    <lineage>
        <taxon>Bacteria</taxon>
        <taxon>Bacillati</taxon>
        <taxon>Bacillota</taxon>
        <taxon>Clostridia</taxon>
        <taxon>Eubacteriales</taxon>
        <taxon>Oscillospiraceae</taxon>
        <taxon>Oscillospiraceae incertae sedis</taxon>
    </lineage>
</organism>
<dbReference type="PANTHER" id="PTHR21666">
    <property type="entry name" value="PEPTIDASE-RELATED"/>
    <property type="match status" value="1"/>
</dbReference>
<sequence length="294" mass="31880">MSGKYNLKYHVLESKSEYCTADYGTRELSYSTHHGMDFINDAGHACCAIAVADGEVIAVQDGVDGFDDKVYTAGNYVRIKHESGVYSRYLHLVKGSVKVKVGQKVKAGTVLGTEGNTGYSYGTHLHFDVFDGTQYVDPLPYLMGEKSFYKAKKPTSTTVTVGSKVRVKAGATFSDGAKPFAEVYNTVYDVQLLSHNGKEARIGIGDQWTGWIYISDLYLANQPAPSADAAKAVKVGGKVKVNAGATFSDGTEPYPFVYTTVFDVITMSKDGKEALIGIGTDVTGWMYVKDLKAE</sequence>
<reference evidence="2" key="1">
    <citation type="submission" date="2012-11" db="EMBL/GenBank/DDBJ databases">
        <title>Dependencies among metagenomic species, viruses, plasmids and units of genetic variation.</title>
        <authorList>
            <person name="Nielsen H.B."/>
            <person name="Almeida M."/>
            <person name="Juncker A.S."/>
            <person name="Rasmussen S."/>
            <person name="Li J."/>
            <person name="Sunagawa S."/>
            <person name="Plichta D."/>
            <person name="Gautier L."/>
            <person name="Le Chatelier E."/>
            <person name="Peletier E."/>
            <person name="Bonde I."/>
            <person name="Nielsen T."/>
            <person name="Manichanh C."/>
            <person name="Arumugam M."/>
            <person name="Batto J."/>
            <person name="Santos M.B.Q.D."/>
            <person name="Blom N."/>
            <person name="Borruel N."/>
            <person name="Burgdorf K.S."/>
            <person name="Boumezbeur F."/>
            <person name="Casellas F."/>
            <person name="Dore J."/>
            <person name="Guarner F."/>
            <person name="Hansen T."/>
            <person name="Hildebrand F."/>
            <person name="Kaas R.S."/>
            <person name="Kennedy S."/>
            <person name="Kristiansen K."/>
            <person name="Kultima J.R."/>
            <person name="Leonard P."/>
            <person name="Levenez F."/>
            <person name="Lund O."/>
            <person name="Moumen B."/>
            <person name="Le Paslier D."/>
            <person name="Pons N."/>
            <person name="Pedersen O."/>
            <person name="Prifti E."/>
            <person name="Qin J."/>
            <person name="Raes J."/>
            <person name="Tap J."/>
            <person name="Tims S."/>
            <person name="Ussery D.W."/>
            <person name="Yamada T."/>
            <person name="MetaHit consortium"/>
            <person name="Renault P."/>
            <person name="Sicheritz-Ponten T."/>
            <person name="Bork P."/>
            <person name="Wang J."/>
            <person name="Brunak S."/>
            <person name="Ehrlich S.D."/>
        </authorList>
    </citation>
    <scope>NUCLEOTIDE SEQUENCE [LARGE SCALE GENOMIC DNA]</scope>
</reference>
<dbReference type="Pfam" id="PF01551">
    <property type="entry name" value="Peptidase_M23"/>
    <property type="match status" value="1"/>
</dbReference>
<evidence type="ECO:0000259" key="1">
    <source>
        <dbReference type="Pfam" id="PF01551"/>
    </source>
</evidence>
<dbReference type="PANTHER" id="PTHR21666:SF270">
    <property type="entry name" value="MUREIN HYDROLASE ACTIVATOR ENVC"/>
    <property type="match status" value="1"/>
</dbReference>
<dbReference type="CDD" id="cd12797">
    <property type="entry name" value="M23_peptidase"/>
    <property type="match status" value="1"/>
</dbReference>
<dbReference type="SUPFAM" id="SSF51261">
    <property type="entry name" value="Duplicated hybrid motif"/>
    <property type="match status" value="1"/>
</dbReference>
<comment type="caution">
    <text evidence="2">The sequence shown here is derived from an EMBL/GenBank/DDBJ whole genome shotgun (WGS) entry which is preliminary data.</text>
</comment>
<protein>
    <submittedName>
        <fullName evidence="2">Lyzozyme M1 (1 4-beta-N-acetylmuramidase)</fullName>
    </submittedName>
</protein>
<dbReference type="InterPro" id="IPR016047">
    <property type="entry name" value="M23ase_b-sheet_dom"/>
</dbReference>
<dbReference type="AlphaFoldDB" id="R6RKB1"/>
<dbReference type="InterPro" id="IPR050570">
    <property type="entry name" value="Cell_wall_metabolism_enzyme"/>
</dbReference>
<dbReference type="InterPro" id="IPR011055">
    <property type="entry name" value="Dup_hybrid_motif"/>
</dbReference>
<name>R6RKB1_9FIRM</name>
<gene>
    <name evidence="2" type="ORF">BN788_00884</name>
</gene>
<proteinExistence type="predicted"/>
<feature type="domain" description="M23ase beta-sheet core" evidence="1">
    <location>
        <begin position="32"/>
        <end position="138"/>
    </location>
</feature>
<accession>R6RKB1</accession>
<dbReference type="EMBL" id="CBFJ010000210">
    <property type="protein sequence ID" value="CDC49328.1"/>
    <property type="molecule type" value="Genomic_DNA"/>
</dbReference>
<dbReference type="GO" id="GO:0004222">
    <property type="term" value="F:metalloendopeptidase activity"/>
    <property type="evidence" value="ECO:0007669"/>
    <property type="project" value="TreeGrafter"/>
</dbReference>